<accession>A0A6G1QJ65</accession>
<sequence length="102" mass="10547">MAPLGMVGTLGWFSSLEVGIISLVVFLILSVTVLALCALCTRSTENAYDVTGSKTDGVGGANGNVGTKTGGTADQGTTSGSTWRHHKNMPPTTLERKKAFTS</sequence>
<proteinExistence type="predicted"/>
<protein>
    <submittedName>
        <fullName evidence="3">Uncharacterized protein</fullName>
    </submittedName>
</protein>
<name>A0A6G1QJ65_CHAAH</name>
<organism evidence="3 4">
    <name type="scientific">Channa argus</name>
    <name type="common">Northern snakehead</name>
    <name type="synonym">Ophicephalus argus</name>
    <dbReference type="NCBI Taxonomy" id="215402"/>
    <lineage>
        <taxon>Eukaryota</taxon>
        <taxon>Metazoa</taxon>
        <taxon>Chordata</taxon>
        <taxon>Craniata</taxon>
        <taxon>Vertebrata</taxon>
        <taxon>Euteleostomi</taxon>
        <taxon>Actinopterygii</taxon>
        <taxon>Neopterygii</taxon>
        <taxon>Teleostei</taxon>
        <taxon>Neoteleostei</taxon>
        <taxon>Acanthomorphata</taxon>
        <taxon>Anabantaria</taxon>
        <taxon>Anabantiformes</taxon>
        <taxon>Channoidei</taxon>
        <taxon>Channidae</taxon>
        <taxon>Channa</taxon>
    </lineage>
</organism>
<evidence type="ECO:0000256" key="2">
    <source>
        <dbReference type="SAM" id="Phobius"/>
    </source>
</evidence>
<evidence type="ECO:0000313" key="3">
    <source>
        <dbReference type="EMBL" id="KAF3702585.1"/>
    </source>
</evidence>
<keyword evidence="4" id="KW-1185">Reference proteome</keyword>
<keyword evidence="2" id="KW-0472">Membrane</keyword>
<reference evidence="4" key="2">
    <citation type="submission" date="2019-02" db="EMBL/GenBank/DDBJ databases">
        <title>Opniocepnalus argus Var Kimnra genome.</title>
        <authorList>
            <person name="Zhou C."/>
            <person name="Xiao S."/>
        </authorList>
    </citation>
    <scope>NUCLEOTIDE SEQUENCE [LARGE SCALE GENOMIC DNA]</scope>
</reference>
<feature type="transmembrane region" description="Helical" evidence="2">
    <location>
        <begin position="20"/>
        <end position="39"/>
    </location>
</feature>
<keyword evidence="2" id="KW-1133">Transmembrane helix</keyword>
<dbReference type="AlphaFoldDB" id="A0A6G1QJ65"/>
<evidence type="ECO:0000256" key="1">
    <source>
        <dbReference type="SAM" id="MobiDB-lite"/>
    </source>
</evidence>
<gene>
    <name evidence="3" type="ORF">EXN66_Car018273</name>
</gene>
<feature type="region of interest" description="Disordered" evidence="1">
    <location>
        <begin position="49"/>
        <end position="102"/>
    </location>
</feature>
<keyword evidence="2" id="KW-0812">Transmembrane</keyword>
<reference evidence="3 4" key="1">
    <citation type="submission" date="2019-02" db="EMBL/GenBank/DDBJ databases">
        <title>Opniocepnalus argus genome.</title>
        <authorList>
            <person name="Zhou C."/>
            <person name="Xiao S."/>
        </authorList>
    </citation>
    <scope>NUCLEOTIDE SEQUENCE [LARGE SCALE GENOMIC DNA]</scope>
    <source>
        <strain evidence="3">OARG1902GOOAL</strain>
        <tissue evidence="3">Muscle</tissue>
    </source>
</reference>
<dbReference type="Proteomes" id="UP000503349">
    <property type="component" value="Chromosome 18"/>
</dbReference>
<evidence type="ECO:0000313" key="4">
    <source>
        <dbReference type="Proteomes" id="UP000503349"/>
    </source>
</evidence>
<feature type="compositionally biased region" description="Polar residues" evidence="1">
    <location>
        <begin position="64"/>
        <end position="82"/>
    </location>
</feature>
<dbReference type="EMBL" id="CM015729">
    <property type="protein sequence ID" value="KAF3702585.1"/>
    <property type="molecule type" value="Genomic_DNA"/>
</dbReference>